<feature type="domain" description="AAA+ ATPase" evidence="2">
    <location>
        <begin position="305"/>
        <end position="448"/>
    </location>
</feature>
<protein>
    <submittedName>
        <fullName evidence="3">DUF2075 domain-containing protein</fullName>
    </submittedName>
</protein>
<reference evidence="3 4" key="1">
    <citation type="journal article" date="2019" name="Int. J. Syst. Evol. Microbiol.">
        <title>The Global Catalogue of Microorganisms (GCM) 10K type strain sequencing project: providing services to taxonomists for standard genome sequencing and annotation.</title>
        <authorList>
            <consortium name="The Broad Institute Genomics Platform"/>
            <consortium name="The Broad Institute Genome Sequencing Center for Infectious Disease"/>
            <person name="Wu L."/>
            <person name="Ma J."/>
        </authorList>
    </citation>
    <scope>NUCLEOTIDE SEQUENCE [LARGE SCALE GENOMIC DNA]</scope>
    <source>
        <strain evidence="3 4">JCM 6924</strain>
    </source>
</reference>
<dbReference type="RefSeq" id="WP_344543945.1">
    <property type="nucleotide sequence ID" value="NZ_BAAATM010000027.1"/>
</dbReference>
<proteinExistence type="predicted"/>
<dbReference type="Proteomes" id="UP001501095">
    <property type="component" value="Unassembled WGS sequence"/>
</dbReference>
<dbReference type="EMBL" id="BAAATM010000027">
    <property type="protein sequence ID" value="GAA2558462.1"/>
    <property type="molecule type" value="Genomic_DNA"/>
</dbReference>
<dbReference type="SUPFAM" id="SSF52540">
    <property type="entry name" value="P-loop containing nucleoside triphosphate hydrolases"/>
    <property type="match status" value="1"/>
</dbReference>
<evidence type="ECO:0000259" key="2">
    <source>
        <dbReference type="SMART" id="SM00382"/>
    </source>
</evidence>
<feature type="region of interest" description="Disordered" evidence="1">
    <location>
        <begin position="1"/>
        <end position="28"/>
    </location>
</feature>
<dbReference type="Gene3D" id="3.40.50.300">
    <property type="entry name" value="P-loop containing nucleotide triphosphate hydrolases"/>
    <property type="match status" value="1"/>
</dbReference>
<dbReference type="InterPro" id="IPR018647">
    <property type="entry name" value="SLFN_3-like_DNA/RNA_helicase"/>
</dbReference>
<sequence length="670" mass="71467">MSEQFPAPGPGVGGPSGSGRSGRAQSPVPVEPAAVEAVACVAAGRVGDLAALLEEEAFYSRCAARYRAAGFGTPDAAEERSWRNSWPALFAALVRAGLKDLQVYLEYGTPGGGRRLDALLVGAAPGGALGLVVVELKQWQTCRLLDTDRVMRSDGLVTAHPIHQVAAYRSFLEHWRPDGAPALDVRAAVVLHNATAAAGAALAAGVGKDVGVPVLTAEDLARPRGELARLLCCGDLAAPSAGQVREFEGIRWQPSSRLLDHVGADLEGNHAFALVGDQQDAFVRIRRAAARCLPSPGQACAPEGAGAVITVSGGPGSGKTALAVRLLGRLMRAHPTTRPRFITPSGTLRAHLHDAVRAHGAARELFPAASALRSTARQAGALIIDEAQRIKRTGPGLPADLAAVMEHVPLAVVFLDERQIIRPDEGTTVDEIRTAAHALGRTHHHLELTGSFRCSGSAAYTAWVDALLYGTPQPWTGHAGYDLNLADDPFHLQEGIEQATAAGHTARTTAGFCWPWTRTRPRDATTLPLDIDIDIPAGPTTPARTWRAAWNAATALTDPDDGRPIAPHSQLWASHSGGHQQIGCIYTAQGLEYHHAGVIIGPDLTWTNGRWTAHPDRSRDENLRHLTPDQYLPYALNTYRVLLTRGTHTTHIHSTHPNTHHMLQNLIHKS</sequence>
<name>A0ABN3P2Q5_9ACTN</name>
<organism evidence="3 4">
    <name type="scientific">Streptomyces levis</name>
    <dbReference type="NCBI Taxonomy" id="285566"/>
    <lineage>
        <taxon>Bacteria</taxon>
        <taxon>Bacillati</taxon>
        <taxon>Actinomycetota</taxon>
        <taxon>Actinomycetes</taxon>
        <taxon>Kitasatosporales</taxon>
        <taxon>Streptomycetaceae</taxon>
        <taxon>Streptomyces</taxon>
    </lineage>
</organism>
<feature type="compositionally biased region" description="Gly residues" evidence="1">
    <location>
        <begin position="10"/>
        <end position="20"/>
    </location>
</feature>
<evidence type="ECO:0000313" key="3">
    <source>
        <dbReference type="EMBL" id="GAA2558462.1"/>
    </source>
</evidence>
<dbReference type="InterPro" id="IPR027417">
    <property type="entry name" value="P-loop_NTPase"/>
</dbReference>
<dbReference type="InterPro" id="IPR003593">
    <property type="entry name" value="AAA+_ATPase"/>
</dbReference>
<gene>
    <name evidence="3" type="ORF">GCM10010423_70450</name>
</gene>
<dbReference type="SMART" id="SM00382">
    <property type="entry name" value="AAA"/>
    <property type="match status" value="1"/>
</dbReference>
<comment type="caution">
    <text evidence="3">The sequence shown here is derived from an EMBL/GenBank/DDBJ whole genome shotgun (WGS) entry which is preliminary data.</text>
</comment>
<evidence type="ECO:0000256" key="1">
    <source>
        <dbReference type="SAM" id="MobiDB-lite"/>
    </source>
</evidence>
<evidence type="ECO:0000313" key="4">
    <source>
        <dbReference type="Proteomes" id="UP001501095"/>
    </source>
</evidence>
<keyword evidence="4" id="KW-1185">Reference proteome</keyword>
<accession>A0ABN3P2Q5</accession>
<dbReference type="Pfam" id="PF09848">
    <property type="entry name" value="SLFN-g3_helicase"/>
    <property type="match status" value="1"/>
</dbReference>